<keyword evidence="5" id="KW-0597">Phosphoprotein</keyword>
<dbReference type="InterPro" id="IPR005467">
    <property type="entry name" value="His_kinase_dom"/>
</dbReference>
<keyword evidence="10 17" id="KW-0067">ATP-binding</keyword>
<keyword evidence="8" id="KW-0547">Nucleotide-binding</keyword>
<dbReference type="Gene3D" id="3.30.565.10">
    <property type="entry name" value="Histidine kinase-like ATPase, C-terminal domain"/>
    <property type="match status" value="1"/>
</dbReference>
<organism evidence="17 18">
    <name type="scientific">Psychroflexus salinarum</name>
    <dbReference type="NCBI Taxonomy" id="546024"/>
    <lineage>
        <taxon>Bacteria</taxon>
        <taxon>Pseudomonadati</taxon>
        <taxon>Bacteroidota</taxon>
        <taxon>Flavobacteriia</taxon>
        <taxon>Flavobacteriales</taxon>
        <taxon>Flavobacteriaceae</taxon>
        <taxon>Psychroflexus</taxon>
    </lineage>
</organism>
<reference evidence="18" key="1">
    <citation type="journal article" date="2019" name="Int. J. Syst. Evol. Microbiol.">
        <title>The Global Catalogue of Microorganisms (GCM) 10K type strain sequencing project: providing services to taxonomists for standard genome sequencing and annotation.</title>
        <authorList>
            <consortium name="The Broad Institute Genomics Platform"/>
            <consortium name="The Broad Institute Genome Sequencing Center for Infectious Disease"/>
            <person name="Wu L."/>
            <person name="Ma J."/>
        </authorList>
    </citation>
    <scope>NUCLEOTIDE SEQUENCE [LARGE SCALE GENOMIC DNA]</scope>
    <source>
        <strain evidence="18">CCUG 56752</strain>
    </source>
</reference>
<evidence type="ECO:0000256" key="5">
    <source>
        <dbReference type="ARBA" id="ARBA00022553"/>
    </source>
</evidence>
<evidence type="ECO:0000256" key="13">
    <source>
        <dbReference type="ARBA" id="ARBA00023136"/>
    </source>
</evidence>
<dbReference type="PROSITE" id="PS50109">
    <property type="entry name" value="HIS_KIN"/>
    <property type="match status" value="1"/>
</dbReference>
<evidence type="ECO:0000256" key="10">
    <source>
        <dbReference type="ARBA" id="ARBA00022840"/>
    </source>
</evidence>
<evidence type="ECO:0000259" key="15">
    <source>
        <dbReference type="PROSITE" id="PS50109"/>
    </source>
</evidence>
<dbReference type="GO" id="GO:0005524">
    <property type="term" value="F:ATP binding"/>
    <property type="evidence" value="ECO:0007669"/>
    <property type="project" value="UniProtKB-KW"/>
</dbReference>
<feature type="domain" description="Histidine kinase" evidence="15">
    <location>
        <begin position="245"/>
        <end position="458"/>
    </location>
</feature>
<evidence type="ECO:0000256" key="11">
    <source>
        <dbReference type="ARBA" id="ARBA00022989"/>
    </source>
</evidence>
<evidence type="ECO:0000256" key="3">
    <source>
        <dbReference type="ARBA" id="ARBA00012438"/>
    </source>
</evidence>
<dbReference type="InterPro" id="IPR050398">
    <property type="entry name" value="HssS/ArlS-like"/>
</dbReference>
<feature type="domain" description="HAMP" evidence="16">
    <location>
        <begin position="184"/>
        <end position="237"/>
    </location>
</feature>
<keyword evidence="6" id="KW-0808">Transferase</keyword>
<evidence type="ECO:0000259" key="16">
    <source>
        <dbReference type="PROSITE" id="PS50885"/>
    </source>
</evidence>
<evidence type="ECO:0000256" key="8">
    <source>
        <dbReference type="ARBA" id="ARBA00022741"/>
    </source>
</evidence>
<keyword evidence="11 14" id="KW-1133">Transmembrane helix</keyword>
<gene>
    <name evidence="17" type="ORF">ACFQ0R_09790</name>
</gene>
<dbReference type="EC" id="2.7.13.3" evidence="3"/>
<dbReference type="RefSeq" id="WP_379658192.1">
    <property type="nucleotide sequence ID" value="NZ_JBHTIV010000010.1"/>
</dbReference>
<keyword evidence="4" id="KW-1003">Cell membrane</keyword>
<dbReference type="Proteomes" id="UP001597049">
    <property type="component" value="Unassembled WGS sequence"/>
</dbReference>
<evidence type="ECO:0000256" key="2">
    <source>
        <dbReference type="ARBA" id="ARBA00004651"/>
    </source>
</evidence>
<dbReference type="SMART" id="SM00387">
    <property type="entry name" value="HATPase_c"/>
    <property type="match status" value="1"/>
</dbReference>
<evidence type="ECO:0000256" key="14">
    <source>
        <dbReference type="SAM" id="Phobius"/>
    </source>
</evidence>
<dbReference type="PANTHER" id="PTHR45528:SF1">
    <property type="entry name" value="SENSOR HISTIDINE KINASE CPXA"/>
    <property type="match status" value="1"/>
</dbReference>
<dbReference type="InterPro" id="IPR003594">
    <property type="entry name" value="HATPase_dom"/>
</dbReference>
<keyword evidence="18" id="KW-1185">Reference proteome</keyword>
<dbReference type="EMBL" id="JBHTIV010000010">
    <property type="protein sequence ID" value="MFD0932884.1"/>
    <property type="molecule type" value="Genomic_DNA"/>
</dbReference>
<comment type="caution">
    <text evidence="17">The sequence shown here is derived from an EMBL/GenBank/DDBJ whole genome shotgun (WGS) entry which is preliminary data.</text>
</comment>
<protein>
    <recommendedName>
        <fullName evidence="3">histidine kinase</fullName>
        <ecNumber evidence="3">2.7.13.3</ecNumber>
    </recommendedName>
</protein>
<dbReference type="Pfam" id="PF02518">
    <property type="entry name" value="HATPase_c"/>
    <property type="match status" value="1"/>
</dbReference>
<dbReference type="Gene3D" id="6.10.340.10">
    <property type="match status" value="1"/>
</dbReference>
<evidence type="ECO:0000313" key="18">
    <source>
        <dbReference type="Proteomes" id="UP001597049"/>
    </source>
</evidence>
<dbReference type="SUPFAM" id="SSF158472">
    <property type="entry name" value="HAMP domain-like"/>
    <property type="match status" value="1"/>
</dbReference>
<name>A0ABW3GRK0_9FLAO</name>
<dbReference type="Pfam" id="PF00512">
    <property type="entry name" value="HisKA"/>
    <property type="match status" value="1"/>
</dbReference>
<dbReference type="PANTHER" id="PTHR45528">
    <property type="entry name" value="SENSOR HISTIDINE KINASE CPXA"/>
    <property type="match status" value="1"/>
</dbReference>
<keyword evidence="12" id="KW-0902">Two-component regulatory system</keyword>
<feature type="transmembrane region" description="Helical" evidence="14">
    <location>
        <begin position="164"/>
        <end position="182"/>
    </location>
</feature>
<sequence length="460" mass="52924">MKLSIKNRIALFSVIGIAGLSTIVFIAIYFTVKQTVYNEIDEKLKFEAQKHINEVIYDKDSVYFAYKDEWLEREHLEIEVYPLFVELFDEKGESLDKSPNLQSKEMNLDLNQLNSQISNERLGGENVRQIQVSLKHNSELEGFFVIAVPLGDAELVIKSLQESLLIIFPILLIITFFTSRFISRITIKPITSIAKTVQEIKTSDLTKRVPEMNNGDELETLSNAINDFLDRIDAAIKREKQFTADASHQLRTPLSVLKGNLEVLIRKPRQPEEYVETIKNNIQKIDEMTDAVEKLLVLARLDSNQTAYNDLENISLNKQIEVILTNYKLQILKKQLSISFETTESVVMVHKTYLNLIFDNLISNAVKYAYENTRITISILETKAHFEVRICNKGPQIKTEEFNDIFNPFYRNKDHEDFQEGYGLGLAIVAKASKQLNIQIQVYSEEQTCFSLKIPKLPLT</sequence>
<evidence type="ECO:0000256" key="1">
    <source>
        <dbReference type="ARBA" id="ARBA00000085"/>
    </source>
</evidence>
<dbReference type="Pfam" id="PF00672">
    <property type="entry name" value="HAMP"/>
    <property type="match status" value="1"/>
</dbReference>
<dbReference type="InterPro" id="IPR036097">
    <property type="entry name" value="HisK_dim/P_sf"/>
</dbReference>
<evidence type="ECO:0000313" key="17">
    <source>
        <dbReference type="EMBL" id="MFD0932884.1"/>
    </source>
</evidence>
<dbReference type="PROSITE" id="PS50885">
    <property type="entry name" value="HAMP"/>
    <property type="match status" value="1"/>
</dbReference>
<comment type="subcellular location">
    <subcellularLocation>
        <location evidence="2">Cell membrane</location>
        <topology evidence="2">Multi-pass membrane protein</topology>
    </subcellularLocation>
</comment>
<dbReference type="SUPFAM" id="SSF55874">
    <property type="entry name" value="ATPase domain of HSP90 chaperone/DNA topoisomerase II/histidine kinase"/>
    <property type="match status" value="1"/>
</dbReference>
<evidence type="ECO:0000256" key="12">
    <source>
        <dbReference type="ARBA" id="ARBA00023012"/>
    </source>
</evidence>
<evidence type="ECO:0000256" key="4">
    <source>
        <dbReference type="ARBA" id="ARBA00022475"/>
    </source>
</evidence>
<keyword evidence="13 14" id="KW-0472">Membrane</keyword>
<accession>A0ABW3GRK0</accession>
<dbReference type="InterPro" id="IPR003661">
    <property type="entry name" value="HisK_dim/P_dom"/>
</dbReference>
<dbReference type="SMART" id="SM00388">
    <property type="entry name" value="HisKA"/>
    <property type="match status" value="1"/>
</dbReference>
<comment type="catalytic activity">
    <reaction evidence="1">
        <text>ATP + protein L-histidine = ADP + protein N-phospho-L-histidine.</text>
        <dbReference type="EC" id="2.7.13.3"/>
    </reaction>
</comment>
<dbReference type="SUPFAM" id="SSF47384">
    <property type="entry name" value="Homodimeric domain of signal transducing histidine kinase"/>
    <property type="match status" value="1"/>
</dbReference>
<proteinExistence type="predicted"/>
<dbReference type="CDD" id="cd00082">
    <property type="entry name" value="HisKA"/>
    <property type="match status" value="1"/>
</dbReference>
<feature type="transmembrane region" description="Helical" evidence="14">
    <location>
        <begin position="9"/>
        <end position="32"/>
    </location>
</feature>
<dbReference type="SMART" id="SM00304">
    <property type="entry name" value="HAMP"/>
    <property type="match status" value="1"/>
</dbReference>
<dbReference type="CDD" id="cd06225">
    <property type="entry name" value="HAMP"/>
    <property type="match status" value="1"/>
</dbReference>
<keyword evidence="9" id="KW-0418">Kinase</keyword>
<evidence type="ECO:0000256" key="6">
    <source>
        <dbReference type="ARBA" id="ARBA00022679"/>
    </source>
</evidence>
<dbReference type="InterPro" id="IPR036890">
    <property type="entry name" value="HATPase_C_sf"/>
</dbReference>
<dbReference type="InterPro" id="IPR003660">
    <property type="entry name" value="HAMP_dom"/>
</dbReference>
<evidence type="ECO:0000256" key="7">
    <source>
        <dbReference type="ARBA" id="ARBA00022692"/>
    </source>
</evidence>
<keyword evidence="7 14" id="KW-0812">Transmembrane</keyword>
<evidence type="ECO:0000256" key="9">
    <source>
        <dbReference type="ARBA" id="ARBA00022777"/>
    </source>
</evidence>
<dbReference type="Gene3D" id="1.10.287.130">
    <property type="match status" value="1"/>
</dbReference>